<accession>A0A151PCK2</accession>
<reference evidence="1 2" key="1">
    <citation type="journal article" date="2012" name="Genome Biol.">
        <title>Sequencing three crocodilian genomes to illuminate the evolution of archosaurs and amniotes.</title>
        <authorList>
            <person name="St John J.A."/>
            <person name="Braun E.L."/>
            <person name="Isberg S.R."/>
            <person name="Miles L.G."/>
            <person name="Chong A.Y."/>
            <person name="Gongora J."/>
            <person name="Dalzell P."/>
            <person name="Moran C."/>
            <person name="Bed'hom B."/>
            <person name="Abzhanov A."/>
            <person name="Burgess S.C."/>
            <person name="Cooksey A.M."/>
            <person name="Castoe T.A."/>
            <person name="Crawford N.G."/>
            <person name="Densmore L.D."/>
            <person name="Drew J.C."/>
            <person name="Edwards S.V."/>
            <person name="Faircloth B.C."/>
            <person name="Fujita M.K."/>
            <person name="Greenwold M.J."/>
            <person name="Hoffmann F.G."/>
            <person name="Howard J.M."/>
            <person name="Iguchi T."/>
            <person name="Janes D.E."/>
            <person name="Khan S.Y."/>
            <person name="Kohno S."/>
            <person name="de Koning A.J."/>
            <person name="Lance S.L."/>
            <person name="McCarthy F.M."/>
            <person name="McCormack J.E."/>
            <person name="Merchant M.E."/>
            <person name="Peterson D.G."/>
            <person name="Pollock D.D."/>
            <person name="Pourmand N."/>
            <person name="Raney B.J."/>
            <person name="Roessler K.A."/>
            <person name="Sanford J.R."/>
            <person name="Sawyer R.H."/>
            <person name="Schmidt C.J."/>
            <person name="Triplett E.W."/>
            <person name="Tuberville T.D."/>
            <person name="Venegas-Anaya M."/>
            <person name="Howard J.T."/>
            <person name="Jarvis E.D."/>
            <person name="Guillette L.J.Jr."/>
            <person name="Glenn T.C."/>
            <person name="Green R.E."/>
            <person name="Ray D.A."/>
        </authorList>
    </citation>
    <scope>NUCLEOTIDE SEQUENCE [LARGE SCALE GENOMIC DNA]</scope>
    <source>
        <strain evidence="1">KSC_2009_1</strain>
    </source>
</reference>
<comment type="caution">
    <text evidence="1">The sequence shown here is derived from an EMBL/GenBank/DDBJ whole genome shotgun (WGS) entry which is preliminary data.</text>
</comment>
<dbReference type="AlphaFoldDB" id="A0A151PCK2"/>
<sequence>MDLGSSDRPFSCEVPFLEPSSPKQTWASFGFSLTVRSGTRGRMNDSQQCCFKLVEQSCSVGTPGALRKHIWDKKKEQN</sequence>
<keyword evidence="2" id="KW-1185">Reference proteome</keyword>
<organism evidence="1 2">
    <name type="scientific">Alligator mississippiensis</name>
    <name type="common">American alligator</name>
    <dbReference type="NCBI Taxonomy" id="8496"/>
    <lineage>
        <taxon>Eukaryota</taxon>
        <taxon>Metazoa</taxon>
        <taxon>Chordata</taxon>
        <taxon>Craniata</taxon>
        <taxon>Vertebrata</taxon>
        <taxon>Euteleostomi</taxon>
        <taxon>Archelosauria</taxon>
        <taxon>Archosauria</taxon>
        <taxon>Crocodylia</taxon>
        <taxon>Alligatoridae</taxon>
        <taxon>Alligatorinae</taxon>
        <taxon>Alligator</taxon>
    </lineage>
</organism>
<name>A0A151PCK2_ALLMI</name>
<dbReference type="Proteomes" id="UP000050525">
    <property type="component" value="Unassembled WGS sequence"/>
</dbReference>
<evidence type="ECO:0000313" key="1">
    <source>
        <dbReference type="EMBL" id="KYO46837.1"/>
    </source>
</evidence>
<dbReference type="EMBL" id="AKHW03000487">
    <property type="protein sequence ID" value="KYO46837.1"/>
    <property type="molecule type" value="Genomic_DNA"/>
</dbReference>
<gene>
    <name evidence="1" type="ORF">Y1Q_0014434</name>
</gene>
<protein>
    <submittedName>
        <fullName evidence="1">Uncharacterized protein</fullName>
    </submittedName>
</protein>
<proteinExistence type="predicted"/>
<evidence type="ECO:0000313" key="2">
    <source>
        <dbReference type="Proteomes" id="UP000050525"/>
    </source>
</evidence>